<dbReference type="PROSITE" id="PS51077">
    <property type="entry name" value="HTH_ICLR"/>
    <property type="match status" value="1"/>
</dbReference>
<evidence type="ECO:0000313" key="6">
    <source>
        <dbReference type="EMBL" id="NYD53692.1"/>
    </source>
</evidence>
<reference evidence="6 7" key="1">
    <citation type="submission" date="2020-07" db="EMBL/GenBank/DDBJ databases">
        <title>Sequencing the genomes of 1000 actinobacteria strains.</title>
        <authorList>
            <person name="Klenk H.-P."/>
        </authorList>
    </citation>
    <scope>NUCLEOTIDE SEQUENCE [LARGE SCALE GENOMIC DNA]</scope>
    <source>
        <strain evidence="6 7">DSM 22185</strain>
    </source>
</reference>
<feature type="domain" description="IclR-ED" evidence="5">
    <location>
        <begin position="71"/>
        <end position="253"/>
    </location>
</feature>
<evidence type="ECO:0000313" key="7">
    <source>
        <dbReference type="Proteomes" id="UP000552045"/>
    </source>
</evidence>
<evidence type="ECO:0000256" key="2">
    <source>
        <dbReference type="ARBA" id="ARBA00023125"/>
    </source>
</evidence>
<dbReference type="AlphaFoldDB" id="A0A7Y9JLH2"/>
<comment type="caution">
    <text evidence="6">The sequence shown here is derived from an EMBL/GenBank/DDBJ whole genome shotgun (WGS) entry which is preliminary data.</text>
</comment>
<dbReference type="PANTHER" id="PTHR30136">
    <property type="entry name" value="HELIX-TURN-HELIX TRANSCRIPTIONAL REGULATOR, ICLR FAMILY"/>
    <property type="match status" value="1"/>
</dbReference>
<dbReference type="InterPro" id="IPR036390">
    <property type="entry name" value="WH_DNA-bd_sf"/>
</dbReference>
<accession>A0A7Y9JLH2</accession>
<proteinExistence type="predicted"/>
<dbReference type="GO" id="GO:0003677">
    <property type="term" value="F:DNA binding"/>
    <property type="evidence" value="ECO:0007669"/>
    <property type="project" value="UniProtKB-KW"/>
</dbReference>
<name>A0A7Y9JLH2_9MICO</name>
<dbReference type="Gene3D" id="1.10.10.10">
    <property type="entry name" value="Winged helix-like DNA-binding domain superfamily/Winged helix DNA-binding domain"/>
    <property type="match status" value="1"/>
</dbReference>
<dbReference type="SUPFAM" id="SSF46785">
    <property type="entry name" value="Winged helix' DNA-binding domain"/>
    <property type="match status" value="1"/>
</dbReference>
<dbReference type="InterPro" id="IPR005471">
    <property type="entry name" value="Tscrpt_reg_IclR_N"/>
</dbReference>
<evidence type="ECO:0000256" key="1">
    <source>
        <dbReference type="ARBA" id="ARBA00023015"/>
    </source>
</evidence>
<evidence type="ECO:0000256" key="3">
    <source>
        <dbReference type="ARBA" id="ARBA00023163"/>
    </source>
</evidence>
<dbReference type="GO" id="GO:0003700">
    <property type="term" value="F:DNA-binding transcription factor activity"/>
    <property type="evidence" value="ECO:0007669"/>
    <property type="project" value="TreeGrafter"/>
</dbReference>
<dbReference type="Pfam" id="PF01614">
    <property type="entry name" value="IclR_C"/>
    <property type="match status" value="1"/>
</dbReference>
<dbReference type="InterPro" id="IPR014757">
    <property type="entry name" value="Tscrpt_reg_IclR_C"/>
</dbReference>
<dbReference type="Pfam" id="PF09339">
    <property type="entry name" value="HTH_IclR"/>
    <property type="match status" value="1"/>
</dbReference>
<evidence type="ECO:0000259" key="5">
    <source>
        <dbReference type="PROSITE" id="PS51078"/>
    </source>
</evidence>
<keyword evidence="7" id="KW-1185">Reference proteome</keyword>
<organism evidence="6 7">
    <name type="scientific">Microbacterium pseudoresistens</name>
    <dbReference type="NCBI Taxonomy" id="640634"/>
    <lineage>
        <taxon>Bacteria</taxon>
        <taxon>Bacillati</taxon>
        <taxon>Actinomycetota</taxon>
        <taxon>Actinomycetes</taxon>
        <taxon>Micrococcales</taxon>
        <taxon>Microbacteriaceae</taxon>
        <taxon>Microbacterium</taxon>
    </lineage>
</organism>
<dbReference type="Proteomes" id="UP000552045">
    <property type="component" value="Unassembled WGS sequence"/>
</dbReference>
<dbReference type="InterPro" id="IPR029016">
    <property type="entry name" value="GAF-like_dom_sf"/>
</dbReference>
<dbReference type="EMBL" id="JACCBH010000001">
    <property type="protein sequence ID" value="NYD53692.1"/>
    <property type="molecule type" value="Genomic_DNA"/>
</dbReference>
<evidence type="ECO:0000259" key="4">
    <source>
        <dbReference type="PROSITE" id="PS51077"/>
    </source>
</evidence>
<dbReference type="RefSeq" id="WP_179431448.1">
    <property type="nucleotide sequence ID" value="NZ_BAABLC010000009.1"/>
</dbReference>
<keyword evidence="2 6" id="KW-0238">DNA-binding</keyword>
<dbReference type="SMART" id="SM00346">
    <property type="entry name" value="HTH_ICLR"/>
    <property type="match status" value="1"/>
</dbReference>
<protein>
    <submittedName>
        <fullName evidence="6">DNA-binding IclR family transcriptional regulator</fullName>
    </submittedName>
</protein>
<dbReference type="SUPFAM" id="SSF55781">
    <property type="entry name" value="GAF domain-like"/>
    <property type="match status" value="1"/>
</dbReference>
<dbReference type="GO" id="GO:0045892">
    <property type="term" value="P:negative regulation of DNA-templated transcription"/>
    <property type="evidence" value="ECO:0007669"/>
    <property type="project" value="TreeGrafter"/>
</dbReference>
<dbReference type="Gene3D" id="3.30.450.40">
    <property type="match status" value="1"/>
</dbReference>
<gene>
    <name evidence="6" type="ORF">BKA02_000747</name>
</gene>
<dbReference type="PROSITE" id="PS51078">
    <property type="entry name" value="ICLR_ED"/>
    <property type="match status" value="1"/>
</dbReference>
<dbReference type="PANTHER" id="PTHR30136:SF39">
    <property type="entry name" value="TRANSCRIPTIONAL REGULATORY PROTEIN"/>
    <property type="match status" value="1"/>
</dbReference>
<keyword evidence="1" id="KW-0805">Transcription regulation</keyword>
<keyword evidence="3" id="KW-0804">Transcription</keyword>
<dbReference type="InterPro" id="IPR050707">
    <property type="entry name" value="HTH_MetabolicPath_Reg"/>
</dbReference>
<feature type="domain" description="HTH iclR-type" evidence="4">
    <location>
        <begin position="9"/>
        <end position="70"/>
    </location>
</feature>
<sequence length="263" mass="28830">MTEPKNNSLVGVERTLSVLEAFLQRSSWGLSDLARHLELNKAVVYRIVRSLEQRGFVEQPEERGAYVLGPAAVALGRSVKNRSLATVARRHLVRTAESTGEVTLLYSLRGHRYLCVDRLDMNSATEVTVEVGDTVGLHAGAGRSILAFQDDRFVDEVLAAPLSRYTNRTPNDPKQIRELLAGIRRTGHCVSAGEITPETVGVSAPVRDDKGRVRYAVCISVDAPGDQVDPLRLDYLVGAVVDTAASISQSLGYQEEHPLEERL</sequence>
<dbReference type="InterPro" id="IPR036388">
    <property type="entry name" value="WH-like_DNA-bd_sf"/>
</dbReference>